<gene>
    <name evidence="1" type="ordered locus">Arnit_1533</name>
</gene>
<dbReference type="STRING" id="572480.Arnit_1533"/>
<reference evidence="1 2" key="1">
    <citation type="journal article" date="2010" name="Stand. Genomic Sci.">
        <title>Complete genome sequence of Arcobacter nitrofigilis type strain (CI).</title>
        <authorList>
            <person name="Pati A."/>
            <person name="Gronow S."/>
            <person name="Lapidus A."/>
            <person name="Copeland A."/>
            <person name="Glavina Del Rio T."/>
            <person name="Nolan M."/>
            <person name="Lucas S."/>
            <person name="Tice H."/>
            <person name="Cheng J.F."/>
            <person name="Han C."/>
            <person name="Chertkov O."/>
            <person name="Bruce D."/>
            <person name="Tapia R."/>
            <person name="Goodwin L."/>
            <person name="Pitluck S."/>
            <person name="Liolios K."/>
            <person name="Ivanova N."/>
            <person name="Mavromatis K."/>
            <person name="Chen A."/>
            <person name="Palaniappan K."/>
            <person name="Land M."/>
            <person name="Hauser L."/>
            <person name="Chang Y.J."/>
            <person name="Jeffries C.D."/>
            <person name="Detter J.C."/>
            <person name="Rohde M."/>
            <person name="Goker M."/>
            <person name="Bristow J."/>
            <person name="Eisen J.A."/>
            <person name="Markowitz V."/>
            <person name="Hugenholtz P."/>
            <person name="Klenk H.P."/>
            <person name="Kyrpides N.C."/>
        </authorList>
    </citation>
    <scope>NUCLEOTIDE SEQUENCE [LARGE SCALE GENOMIC DNA]</scope>
    <source>
        <strain evidence="2">ATCC 33309 / DSM 7299 / CCUG 15893 / LMG 7604 / NCTC 12251 / CI</strain>
    </source>
</reference>
<dbReference type="eggNOG" id="COG4679">
    <property type="taxonomic scope" value="Bacteria"/>
</dbReference>
<name>D5V621_ARCNC</name>
<dbReference type="Pfam" id="PF05973">
    <property type="entry name" value="Gp49"/>
    <property type="match status" value="1"/>
</dbReference>
<dbReference type="AlphaFoldDB" id="D5V621"/>
<dbReference type="HOGENOM" id="CLU_122734_5_1_7"/>
<dbReference type="InterPro" id="IPR009241">
    <property type="entry name" value="HigB-like"/>
</dbReference>
<accession>D5V621</accession>
<protein>
    <submittedName>
        <fullName evidence="1">Uncharacterized protein</fullName>
    </submittedName>
</protein>
<keyword evidence="2" id="KW-1185">Reference proteome</keyword>
<dbReference type="EMBL" id="CP001999">
    <property type="protein sequence ID" value="ADG93188.1"/>
    <property type="molecule type" value="Genomic_DNA"/>
</dbReference>
<sequence length="95" mass="11235">MDSLSNKEVMKITWVLQLIEESDSISTKFYKKLVNTDDIIEVRVQYSNNNFRFLGFENKGCLVILTNAFRKKDQKTSKKEIALAHKRKKEYLEDE</sequence>
<organism evidence="1 2">
    <name type="scientific">Arcobacter nitrofigilis (strain ATCC 33309 / DSM 7299 / CCUG 15893 / LMG 7604 / NCTC 12251 / CI)</name>
    <name type="common">Campylobacter nitrofigilis</name>
    <dbReference type="NCBI Taxonomy" id="572480"/>
    <lineage>
        <taxon>Bacteria</taxon>
        <taxon>Pseudomonadati</taxon>
        <taxon>Campylobacterota</taxon>
        <taxon>Epsilonproteobacteria</taxon>
        <taxon>Campylobacterales</taxon>
        <taxon>Arcobacteraceae</taxon>
        <taxon>Arcobacter</taxon>
    </lineage>
</organism>
<evidence type="ECO:0000313" key="1">
    <source>
        <dbReference type="EMBL" id="ADG93188.1"/>
    </source>
</evidence>
<dbReference type="Proteomes" id="UP000000939">
    <property type="component" value="Chromosome"/>
</dbReference>
<evidence type="ECO:0000313" key="2">
    <source>
        <dbReference type="Proteomes" id="UP000000939"/>
    </source>
</evidence>
<dbReference type="KEGG" id="ant:Arnit_1533"/>
<proteinExistence type="predicted"/>
<dbReference type="RefSeq" id="WP_013135333.1">
    <property type="nucleotide sequence ID" value="NC_014166.1"/>
</dbReference>